<protein>
    <submittedName>
        <fullName evidence="1">Uncharacterized protein</fullName>
    </submittedName>
</protein>
<proteinExistence type="predicted"/>
<evidence type="ECO:0000313" key="1">
    <source>
        <dbReference type="EMBL" id="JAE29914.1"/>
    </source>
</evidence>
<dbReference type="EMBL" id="GBRH01167982">
    <property type="protein sequence ID" value="JAE29914.1"/>
    <property type="molecule type" value="Transcribed_RNA"/>
</dbReference>
<sequence>MSCRLQPLASLYRYLTSQATCLQGSLHPQHGRGWRIWLHSMPATIALLGRYQHISVTYLHPLLCLNFATTNSVAEFHPCLAVAPC</sequence>
<reference evidence="1" key="1">
    <citation type="submission" date="2014-09" db="EMBL/GenBank/DDBJ databases">
        <authorList>
            <person name="Magalhaes I.L.F."/>
            <person name="Oliveira U."/>
            <person name="Santos F.R."/>
            <person name="Vidigal T.H.D.A."/>
            <person name="Brescovit A.D."/>
            <person name="Santos A.J."/>
        </authorList>
    </citation>
    <scope>NUCLEOTIDE SEQUENCE</scope>
    <source>
        <tissue evidence="1">Shoot tissue taken approximately 20 cm above the soil surface</tissue>
    </source>
</reference>
<reference evidence="1" key="2">
    <citation type="journal article" date="2015" name="Data Brief">
        <title>Shoot transcriptome of the giant reed, Arundo donax.</title>
        <authorList>
            <person name="Barrero R.A."/>
            <person name="Guerrero F.D."/>
            <person name="Moolhuijzen P."/>
            <person name="Goolsby J.A."/>
            <person name="Tidwell J."/>
            <person name="Bellgard S.E."/>
            <person name="Bellgard M.I."/>
        </authorList>
    </citation>
    <scope>NUCLEOTIDE SEQUENCE</scope>
    <source>
        <tissue evidence="1">Shoot tissue taken approximately 20 cm above the soil surface</tissue>
    </source>
</reference>
<organism evidence="1">
    <name type="scientific">Arundo donax</name>
    <name type="common">Giant reed</name>
    <name type="synonym">Donax arundinaceus</name>
    <dbReference type="NCBI Taxonomy" id="35708"/>
    <lineage>
        <taxon>Eukaryota</taxon>
        <taxon>Viridiplantae</taxon>
        <taxon>Streptophyta</taxon>
        <taxon>Embryophyta</taxon>
        <taxon>Tracheophyta</taxon>
        <taxon>Spermatophyta</taxon>
        <taxon>Magnoliopsida</taxon>
        <taxon>Liliopsida</taxon>
        <taxon>Poales</taxon>
        <taxon>Poaceae</taxon>
        <taxon>PACMAD clade</taxon>
        <taxon>Arundinoideae</taxon>
        <taxon>Arundineae</taxon>
        <taxon>Arundo</taxon>
    </lineage>
</organism>
<dbReference type="AlphaFoldDB" id="A0A0A9H290"/>
<name>A0A0A9H290_ARUDO</name>
<accession>A0A0A9H290</accession>